<accession>A0ABM7P3V4</accession>
<gene>
    <name evidence="5" type="ORF">PSDVSF_07720</name>
</gene>
<evidence type="ECO:0000256" key="1">
    <source>
        <dbReference type="ARBA" id="ARBA00001964"/>
    </source>
</evidence>
<keyword evidence="3" id="KW-0786">Thiamine pyrophosphate</keyword>
<proteinExistence type="predicted"/>
<keyword evidence="6" id="KW-1185">Reference proteome</keyword>
<dbReference type="PANTHER" id="PTHR11516">
    <property type="entry name" value="PYRUVATE DEHYDROGENASE E1 COMPONENT, ALPHA SUBUNIT BACTERIAL AND ORGANELLAR"/>
    <property type="match status" value="1"/>
</dbReference>
<dbReference type="InterPro" id="IPR001017">
    <property type="entry name" value="DH_E1"/>
</dbReference>
<dbReference type="SUPFAM" id="SSF52518">
    <property type="entry name" value="Thiamin diphosphate-binding fold (THDP-binding)"/>
    <property type="match status" value="1"/>
</dbReference>
<evidence type="ECO:0000256" key="2">
    <source>
        <dbReference type="ARBA" id="ARBA00023002"/>
    </source>
</evidence>
<dbReference type="InterPro" id="IPR050642">
    <property type="entry name" value="PDH_E1_Alpha_Subunit"/>
</dbReference>
<evidence type="ECO:0000313" key="6">
    <source>
        <dbReference type="Proteomes" id="UP001053296"/>
    </source>
</evidence>
<evidence type="ECO:0000256" key="3">
    <source>
        <dbReference type="ARBA" id="ARBA00023052"/>
    </source>
</evidence>
<dbReference type="Gene3D" id="3.40.50.970">
    <property type="match status" value="1"/>
</dbReference>
<dbReference type="CDD" id="cd02000">
    <property type="entry name" value="TPP_E1_PDC_ADC_BCADC"/>
    <property type="match status" value="1"/>
</dbReference>
<evidence type="ECO:0000313" key="5">
    <source>
        <dbReference type="EMBL" id="BCS87530.1"/>
    </source>
</evidence>
<organism evidence="5 6">
    <name type="scientific">Pseudodesulfovibrio sediminis</name>
    <dbReference type="NCBI Taxonomy" id="2810563"/>
    <lineage>
        <taxon>Bacteria</taxon>
        <taxon>Pseudomonadati</taxon>
        <taxon>Thermodesulfobacteriota</taxon>
        <taxon>Desulfovibrionia</taxon>
        <taxon>Desulfovibrionales</taxon>
        <taxon>Desulfovibrionaceae</taxon>
    </lineage>
</organism>
<comment type="cofactor">
    <cofactor evidence="1">
        <name>thiamine diphosphate</name>
        <dbReference type="ChEBI" id="CHEBI:58937"/>
    </cofactor>
</comment>
<dbReference type="Pfam" id="PF00676">
    <property type="entry name" value="E1_dh"/>
    <property type="match status" value="1"/>
</dbReference>
<sequence length="325" mass="35703">MNTAEIPRRDLLETMVLLRCFEEKIVEVYGRQDMKTPVHLYIGQEAIATGVCAHLRKEDYLVTTHRSHAHCLAKGADPQALYAEFYGRVDGCCKGMGGSMHPAFPDLGIIGTSAIVGGGIPHGVGTALASSLRGDDRISVVFFGDGASEEGTFHESLNFAALKKLPVLFVCENNGYATVSPLFNRQPNPDVSERAKGYGITSYCVDGNDVEAVYEAADKAVKQLRQGGGPVFIEAKTYRWKGHVGPGEDWKTGARDREELEQWKKECPLKRYLAKLKEDGVSASDFDALVQKTDAMLDAALEEARKSEFPPTEQMYELLYRKGGC</sequence>
<dbReference type="EMBL" id="AP024485">
    <property type="protein sequence ID" value="BCS87530.1"/>
    <property type="molecule type" value="Genomic_DNA"/>
</dbReference>
<dbReference type="InterPro" id="IPR029061">
    <property type="entry name" value="THDP-binding"/>
</dbReference>
<dbReference type="RefSeq" id="WP_229593881.1">
    <property type="nucleotide sequence ID" value="NZ_AP024485.1"/>
</dbReference>
<protein>
    <submittedName>
        <fullName evidence="5">Acetoin:2,6-dichlorophenolindophenol oxidoreductase subunit alpha</fullName>
    </submittedName>
</protein>
<name>A0ABM7P3V4_9BACT</name>
<reference evidence="5" key="1">
    <citation type="journal article" date="2022" name="Arch. Microbiol.">
        <title>Pseudodesulfovibrio sediminis sp. nov., a mesophilic and neutrophilic sulfate-reducing bacterium isolated from sediment of a brackish lake.</title>
        <authorList>
            <person name="Takahashi A."/>
            <person name="Kojima H."/>
            <person name="Watanabe M."/>
            <person name="Fukui M."/>
        </authorList>
    </citation>
    <scope>NUCLEOTIDE SEQUENCE</scope>
    <source>
        <strain evidence="5">SF6</strain>
    </source>
</reference>
<dbReference type="Proteomes" id="UP001053296">
    <property type="component" value="Chromosome"/>
</dbReference>
<evidence type="ECO:0000259" key="4">
    <source>
        <dbReference type="Pfam" id="PF00676"/>
    </source>
</evidence>
<dbReference type="PANTHER" id="PTHR11516:SF60">
    <property type="entry name" value="PYRUVATE DEHYDROGENASE E1 COMPONENT SUBUNIT ALPHA"/>
    <property type="match status" value="1"/>
</dbReference>
<keyword evidence="2" id="KW-0560">Oxidoreductase</keyword>
<feature type="domain" description="Dehydrogenase E1 component" evidence="4">
    <location>
        <begin position="14"/>
        <end position="310"/>
    </location>
</feature>